<comment type="caution">
    <text evidence="1">The sequence shown here is derived from an EMBL/GenBank/DDBJ whole genome shotgun (WGS) entry which is preliminary data.</text>
</comment>
<organism evidence="1 2">
    <name type="scientific">Phytophthora fragariaefolia</name>
    <dbReference type="NCBI Taxonomy" id="1490495"/>
    <lineage>
        <taxon>Eukaryota</taxon>
        <taxon>Sar</taxon>
        <taxon>Stramenopiles</taxon>
        <taxon>Oomycota</taxon>
        <taxon>Peronosporomycetes</taxon>
        <taxon>Peronosporales</taxon>
        <taxon>Peronosporaceae</taxon>
        <taxon>Phytophthora</taxon>
    </lineage>
</organism>
<keyword evidence="2" id="KW-1185">Reference proteome</keyword>
<proteinExistence type="predicted"/>
<dbReference type="Proteomes" id="UP001165121">
    <property type="component" value="Unassembled WGS sequence"/>
</dbReference>
<name>A0A9W6YLS1_9STRA</name>
<accession>A0A9W6YLS1</accession>
<evidence type="ECO:0000313" key="2">
    <source>
        <dbReference type="Proteomes" id="UP001165121"/>
    </source>
</evidence>
<reference evidence="1" key="1">
    <citation type="submission" date="2023-04" db="EMBL/GenBank/DDBJ databases">
        <title>Phytophthora fragariaefolia NBRC 109709.</title>
        <authorList>
            <person name="Ichikawa N."/>
            <person name="Sato H."/>
            <person name="Tonouchi N."/>
        </authorList>
    </citation>
    <scope>NUCLEOTIDE SEQUENCE</scope>
    <source>
        <strain evidence="1">NBRC 109709</strain>
    </source>
</reference>
<dbReference type="AlphaFoldDB" id="A0A9W6YLS1"/>
<evidence type="ECO:0000313" key="1">
    <source>
        <dbReference type="EMBL" id="GMF66723.1"/>
    </source>
</evidence>
<gene>
    <name evidence="1" type="ORF">Pfra01_002828600</name>
</gene>
<sequence length="107" mass="11922">MRLAVYAMDCVDDFHWSSLVLMALGIKTLLYPDITARKLQQVDKLKFMGVVEDVDSIPPILSGKPNGIAKVCWLYAHISFGFLSCGIPFIGEPPARLPDASRRFKPL</sequence>
<dbReference type="EMBL" id="BSXT01008743">
    <property type="protein sequence ID" value="GMF66723.1"/>
    <property type="molecule type" value="Genomic_DNA"/>
</dbReference>
<protein>
    <submittedName>
        <fullName evidence="1">Unnamed protein product</fullName>
    </submittedName>
</protein>